<evidence type="ECO:0000256" key="1">
    <source>
        <dbReference type="ARBA" id="ARBA00006347"/>
    </source>
</evidence>
<dbReference type="CDD" id="cd02982">
    <property type="entry name" value="PDI_b'_family"/>
    <property type="match status" value="1"/>
</dbReference>
<dbReference type="SUPFAM" id="SSF52833">
    <property type="entry name" value="Thioredoxin-like"/>
    <property type="match status" value="2"/>
</dbReference>
<reference evidence="3" key="1">
    <citation type="submission" date="2022-07" db="EMBL/GenBank/DDBJ databases">
        <title>Genome analysis of Parmales, a sister group of diatoms, reveals the evolutionary specialization of diatoms from phago-mixotrophs to photoautotrophs.</title>
        <authorList>
            <person name="Ban H."/>
            <person name="Sato S."/>
            <person name="Yoshikawa S."/>
            <person name="Kazumasa Y."/>
            <person name="Nakamura Y."/>
            <person name="Ichinomiya M."/>
            <person name="Saitoh K."/>
            <person name="Sato N."/>
            <person name="Blanc-Mathieu R."/>
            <person name="Endo H."/>
            <person name="Kuwata A."/>
            <person name="Ogata H."/>
        </authorList>
    </citation>
    <scope>NUCLEOTIDE SEQUENCE</scope>
</reference>
<gene>
    <name evidence="3" type="ORF">TrRE_jg11127</name>
</gene>
<evidence type="ECO:0008006" key="5">
    <source>
        <dbReference type="Google" id="ProtNLM"/>
    </source>
</evidence>
<dbReference type="PANTHER" id="PTHR18929">
    <property type="entry name" value="PROTEIN DISULFIDE ISOMERASE"/>
    <property type="match status" value="1"/>
</dbReference>
<dbReference type="Proteomes" id="UP001165082">
    <property type="component" value="Unassembled WGS sequence"/>
</dbReference>
<feature type="compositionally biased region" description="Basic and acidic residues" evidence="2">
    <location>
        <begin position="324"/>
        <end position="339"/>
    </location>
</feature>
<evidence type="ECO:0000313" key="4">
    <source>
        <dbReference type="Proteomes" id="UP001165082"/>
    </source>
</evidence>
<comment type="caution">
    <text evidence="3">The sequence shown here is derived from an EMBL/GenBank/DDBJ whole genome shotgun (WGS) entry which is preliminary data.</text>
</comment>
<dbReference type="PANTHER" id="PTHR18929:SF240">
    <property type="entry name" value="PROTEIN DISULFIDE-ISOMERASE"/>
    <property type="match status" value="1"/>
</dbReference>
<dbReference type="InterPro" id="IPR036249">
    <property type="entry name" value="Thioredoxin-like_sf"/>
</dbReference>
<evidence type="ECO:0000256" key="2">
    <source>
        <dbReference type="SAM" id="MobiDB-lite"/>
    </source>
</evidence>
<dbReference type="OrthoDB" id="427280at2759"/>
<keyword evidence="4" id="KW-1185">Reference proteome</keyword>
<dbReference type="GO" id="GO:0003756">
    <property type="term" value="F:protein disulfide isomerase activity"/>
    <property type="evidence" value="ECO:0007669"/>
    <property type="project" value="TreeGrafter"/>
</dbReference>
<protein>
    <recommendedName>
        <fullName evidence="5">Thioredoxin domain-containing protein</fullName>
    </recommendedName>
</protein>
<dbReference type="Pfam" id="PF13848">
    <property type="entry name" value="Thioredoxin_6"/>
    <property type="match status" value="1"/>
</dbReference>
<evidence type="ECO:0000313" key="3">
    <source>
        <dbReference type="EMBL" id="GMH71087.1"/>
    </source>
</evidence>
<sequence length="513" mass="57261">MTVAMHLPTSSRLHSHLNIPNWHRCTLAILIRIIQYLEKVEEAKPRSLTTVDEAKEVLKIPLEEGGKVNRVAVIGVFTDLDVQDEEMDDFLSFFKMHCRYSTRIYCAVVEGEGEVVDWLKSQGWLDRGPTVVLLRSKTDVLLGGSREDSAVEAEQFLLDERDDDLSLHDWVEKNSLPILSFLTPSTFTILAGLRKPMVMMLLDYKSSTSGGVPNGALIKEMYKVAREMHGKLSFVVADGAEHLDRMSLVGVKNGMGGLPAIVINGNDGRTFVFDEDIPMNEETIVAFCSSFLTDTLGKTKGGGGHSSAIVKSAAGRNKKNSLKRGGEEEKVEERRGVKESMGRDSDEEFFMTELTPSNFEKLAMDDGKDVVIMMYKETGCDGCMSLAVFYKRVALRFAELGLGSKVVVTRLDLGSEEWGGGGKLTKPDYLPGVELGKLPVVMLLPAGRKDGTPYLYYTGIGKVLPMMRWVEENSGTEFELEELAHLNDEEKVRYKEQIVVRERERRRRAGEEL</sequence>
<dbReference type="GO" id="GO:0034976">
    <property type="term" value="P:response to endoplasmic reticulum stress"/>
    <property type="evidence" value="ECO:0007669"/>
    <property type="project" value="TreeGrafter"/>
</dbReference>
<dbReference type="EMBL" id="BRXZ01001433">
    <property type="protein sequence ID" value="GMH71087.1"/>
    <property type="molecule type" value="Genomic_DNA"/>
</dbReference>
<name>A0A9W7E9Q7_9STRA</name>
<organism evidence="3 4">
    <name type="scientific">Triparma retinervis</name>
    <dbReference type="NCBI Taxonomy" id="2557542"/>
    <lineage>
        <taxon>Eukaryota</taxon>
        <taxon>Sar</taxon>
        <taxon>Stramenopiles</taxon>
        <taxon>Ochrophyta</taxon>
        <taxon>Bolidophyceae</taxon>
        <taxon>Parmales</taxon>
        <taxon>Triparmaceae</taxon>
        <taxon>Triparma</taxon>
    </lineage>
</organism>
<comment type="similarity">
    <text evidence="1">Belongs to the protein disulfide isomerase family.</text>
</comment>
<dbReference type="GO" id="GO:0005783">
    <property type="term" value="C:endoplasmic reticulum"/>
    <property type="evidence" value="ECO:0007669"/>
    <property type="project" value="TreeGrafter"/>
</dbReference>
<proteinExistence type="inferred from homology"/>
<accession>A0A9W7E9Q7</accession>
<dbReference type="Gene3D" id="3.40.30.10">
    <property type="entry name" value="Glutaredoxin"/>
    <property type="match status" value="2"/>
</dbReference>
<feature type="region of interest" description="Disordered" evidence="2">
    <location>
        <begin position="316"/>
        <end position="339"/>
    </location>
</feature>
<dbReference type="GO" id="GO:0006457">
    <property type="term" value="P:protein folding"/>
    <property type="evidence" value="ECO:0007669"/>
    <property type="project" value="TreeGrafter"/>
</dbReference>
<dbReference type="AlphaFoldDB" id="A0A9W7E9Q7"/>